<keyword evidence="2 4" id="KW-0808">Transferase</keyword>
<dbReference type="InterPro" id="IPR051159">
    <property type="entry name" value="Hexapeptide_acetyltransf"/>
</dbReference>
<dbReference type="Proteomes" id="UP000034492">
    <property type="component" value="Unassembled WGS sequence"/>
</dbReference>
<dbReference type="InterPro" id="IPR001451">
    <property type="entry name" value="Hexapep"/>
</dbReference>
<dbReference type="PANTHER" id="PTHR23416:SF23">
    <property type="entry name" value="ACETYLTRANSFERASE C18B11.09C-RELATED"/>
    <property type="match status" value="1"/>
</dbReference>
<dbReference type="SUPFAM" id="SSF51161">
    <property type="entry name" value="Trimeric LpxA-like enzymes"/>
    <property type="match status" value="1"/>
</dbReference>
<evidence type="ECO:0000256" key="3">
    <source>
        <dbReference type="ARBA" id="ARBA00022737"/>
    </source>
</evidence>
<protein>
    <submittedName>
        <fullName evidence="4">Acetyltransferase</fullName>
    </submittedName>
</protein>
<dbReference type="PROSITE" id="PS00101">
    <property type="entry name" value="HEXAPEP_TRANSFERASES"/>
    <property type="match status" value="1"/>
</dbReference>
<keyword evidence="3" id="KW-0677">Repeat</keyword>
<dbReference type="Pfam" id="PF00132">
    <property type="entry name" value="Hexapep"/>
    <property type="match status" value="1"/>
</dbReference>
<gene>
    <name evidence="4" type="ORF">US19_C0019G0006</name>
</gene>
<evidence type="ECO:0000256" key="2">
    <source>
        <dbReference type="ARBA" id="ARBA00022679"/>
    </source>
</evidence>
<evidence type="ECO:0000256" key="1">
    <source>
        <dbReference type="ARBA" id="ARBA00007274"/>
    </source>
</evidence>
<dbReference type="GO" id="GO:0008374">
    <property type="term" value="F:O-acyltransferase activity"/>
    <property type="evidence" value="ECO:0007669"/>
    <property type="project" value="TreeGrafter"/>
</dbReference>
<dbReference type="InterPro" id="IPR011004">
    <property type="entry name" value="Trimer_LpxA-like_sf"/>
</dbReference>
<dbReference type="InterPro" id="IPR018357">
    <property type="entry name" value="Hexapep_transf_CS"/>
</dbReference>
<dbReference type="CDD" id="cd04647">
    <property type="entry name" value="LbH_MAT_like"/>
    <property type="match status" value="1"/>
</dbReference>
<reference evidence="4 5" key="1">
    <citation type="journal article" date="2015" name="Nature">
        <title>rRNA introns, odd ribosomes, and small enigmatic genomes across a large radiation of phyla.</title>
        <authorList>
            <person name="Brown C.T."/>
            <person name="Hug L.A."/>
            <person name="Thomas B.C."/>
            <person name="Sharon I."/>
            <person name="Castelle C.J."/>
            <person name="Singh A."/>
            <person name="Wilkins M.J."/>
            <person name="Williams K.H."/>
            <person name="Banfield J.F."/>
        </authorList>
    </citation>
    <scope>NUCLEOTIDE SEQUENCE [LARGE SCALE GENOMIC DNA]</scope>
</reference>
<comment type="similarity">
    <text evidence="1">Belongs to the transferase hexapeptide repeat family.</text>
</comment>
<dbReference type="AlphaFoldDB" id="A0A0G0HY73"/>
<name>A0A0G0HY73_9BACT</name>
<proteinExistence type="inferred from homology"/>
<dbReference type="EMBL" id="LBSA01000019">
    <property type="protein sequence ID" value="KKQ08821.1"/>
    <property type="molecule type" value="Genomic_DNA"/>
</dbReference>
<evidence type="ECO:0000313" key="5">
    <source>
        <dbReference type="Proteomes" id="UP000034492"/>
    </source>
</evidence>
<dbReference type="GO" id="GO:0005829">
    <property type="term" value="C:cytosol"/>
    <property type="evidence" value="ECO:0007669"/>
    <property type="project" value="TreeGrafter"/>
</dbReference>
<accession>A0A0G0HY73</accession>
<sequence length="221" mass="24308">MIASSYTIYMLYLEHIKLSSRGLEFTDKNGKGLSVGQALAKALNRVYNYFLDMDLLILRIISFVPFHFIRWFFYSLAGVKIGKGAHIHIGTQFYNPRGVSIGEGSIVGQNAFLDGRDKLNIGKSVDIASDVMIYNSEHDINSETFEATSAPVEIGDYVFIGPRTIILPGVTIGKGAVVGAGAVVTKDVEEFKIVGGVPAQVIGERNLKDPHYHLGRPRLFQ</sequence>
<organism evidence="4 5">
    <name type="scientific">Candidatus Daviesbacteria bacterium GW2011_GWB1_36_5</name>
    <dbReference type="NCBI Taxonomy" id="1618426"/>
    <lineage>
        <taxon>Bacteria</taxon>
        <taxon>Candidatus Daviesiibacteriota</taxon>
    </lineage>
</organism>
<dbReference type="PANTHER" id="PTHR23416">
    <property type="entry name" value="SIALIC ACID SYNTHASE-RELATED"/>
    <property type="match status" value="1"/>
</dbReference>
<dbReference type="Gene3D" id="2.160.10.10">
    <property type="entry name" value="Hexapeptide repeat proteins"/>
    <property type="match status" value="1"/>
</dbReference>
<comment type="caution">
    <text evidence="4">The sequence shown here is derived from an EMBL/GenBank/DDBJ whole genome shotgun (WGS) entry which is preliminary data.</text>
</comment>
<evidence type="ECO:0000313" key="4">
    <source>
        <dbReference type="EMBL" id="KKQ08821.1"/>
    </source>
</evidence>